<dbReference type="SUPFAM" id="SSF47323">
    <property type="entry name" value="Anticodon-binding domain of a subclass of class I aminoacyl-tRNA synthetases"/>
    <property type="match status" value="1"/>
</dbReference>
<dbReference type="SUPFAM" id="SSF52374">
    <property type="entry name" value="Nucleotidylyl transferase"/>
    <property type="match status" value="1"/>
</dbReference>
<keyword evidence="6 15" id="KW-0436">Ligase</keyword>
<sequence length="653" mass="75537">MRKILVTTAWPYGNGPIHLGHFAGMVLPADIFARYHRMKGNKVAMVSGTDMHGTPISLKAEEEGMTPKELSEKYHKIIKKSLRDMGASYELYTKTTTENHYETTQDIFKTLKEKNHIYKDTMDLFYCPNCDRFLPDRYVEGVCPHCEAEDARGDQCDECGMTLDPIDLKQPYCSICNTTPIEKQSEHHFLKLSEFNEPLSKWIKEKEDEWKPNVINFTKQWLEDGLEDRPITRDMEWGVPIPNGEKGKSIYVWFDAVIGYLSATKEYTEKWREYWQDDEAETYYFIGKDNIPFHAIIWPAMLMGYSGLNLPYCVSANEFLNLEGRQFSTSRNWAVWLNDVPFDPDAIRYYLTSIMPENKDSNFTWEGFQTKNNEELVSTYGNYVHRVLTLTENKLNGEIKTNKNEVDPEVQQKINETVEEAGKKIDNREFKKALEKIISLAAYGNTYLNQKEPWKNNNPSKTLYNCLNIVKTLAITTAPFMPNSSNQLWKTLNNNTSIHQQKWSEAKKPIKDTKIHKPKPLFKKIENEEIEQQINKLGSEKMEDKQEKIPFEKFQEMDIRIVKIKKATQIEGSDKLLKIKADIGNEERQFVAGLAKTHKPQELEGKQVVAITNLEEAKIFGEKSQGMILAADENDKPILLQPENETKTGTPIK</sequence>
<dbReference type="SUPFAM" id="SSF57770">
    <property type="entry name" value="Methionyl-tRNA synthetase (MetRS), Zn-domain"/>
    <property type="match status" value="1"/>
</dbReference>
<dbReference type="RefSeq" id="WP_086637129.1">
    <property type="nucleotide sequence ID" value="NZ_MRZU01000003.1"/>
</dbReference>
<feature type="binding site" evidence="15">
    <location>
        <position position="146"/>
    </location>
    <ligand>
        <name>Zn(2+)</name>
        <dbReference type="ChEBI" id="CHEBI:29105"/>
    </ligand>
</feature>
<evidence type="ECO:0000256" key="13">
    <source>
        <dbReference type="ARBA" id="ARBA00023146"/>
    </source>
</evidence>
<dbReference type="Gene3D" id="2.20.28.20">
    <property type="entry name" value="Methionyl-tRNA synthetase, Zn-domain"/>
    <property type="match status" value="1"/>
</dbReference>
<dbReference type="Proteomes" id="UP000195137">
    <property type="component" value="Unassembled WGS sequence"/>
</dbReference>
<comment type="similarity">
    <text evidence="15">Belongs to the class-I aminoacyl-tRNA synthetase family. MetG type 1 subfamily.</text>
</comment>
<dbReference type="PANTHER" id="PTHR45765:SF1">
    <property type="entry name" value="METHIONINE--TRNA LIGASE, CYTOPLASMIC"/>
    <property type="match status" value="1"/>
</dbReference>
<dbReference type="Pfam" id="PF01588">
    <property type="entry name" value="tRNA_bind"/>
    <property type="match status" value="1"/>
</dbReference>
<dbReference type="FunFam" id="2.20.28.20:FF:000001">
    <property type="entry name" value="Methionine--tRNA ligase"/>
    <property type="match status" value="1"/>
</dbReference>
<dbReference type="PROSITE" id="PS50886">
    <property type="entry name" value="TRBD"/>
    <property type="match status" value="1"/>
</dbReference>
<dbReference type="EMBL" id="MRZU01000003">
    <property type="protein sequence ID" value="OUJ19088.1"/>
    <property type="molecule type" value="Genomic_DNA"/>
</dbReference>
<dbReference type="InterPro" id="IPR015413">
    <property type="entry name" value="Methionyl/Leucyl_tRNA_Synth"/>
</dbReference>
<keyword evidence="4 15" id="KW-0963">Cytoplasm</keyword>
<dbReference type="InterPro" id="IPR009080">
    <property type="entry name" value="tRNAsynth_Ia_anticodon-bd"/>
</dbReference>
<keyword evidence="8 15" id="KW-0547">Nucleotide-binding</keyword>
<gene>
    <name evidence="15" type="primary">metG</name>
    <name evidence="18" type="ORF">AMET1_0740</name>
</gene>
<dbReference type="OrthoDB" id="371856at2157"/>
<evidence type="ECO:0000256" key="10">
    <source>
        <dbReference type="ARBA" id="ARBA00022840"/>
    </source>
</evidence>
<evidence type="ECO:0000256" key="6">
    <source>
        <dbReference type="ARBA" id="ARBA00022598"/>
    </source>
</evidence>
<organism evidence="18 19">
    <name type="scientific">Methanonatronarchaeum thermophilum</name>
    <dbReference type="NCBI Taxonomy" id="1927129"/>
    <lineage>
        <taxon>Archaea</taxon>
        <taxon>Methanobacteriati</taxon>
        <taxon>Methanobacteriota</taxon>
        <taxon>Methanonatronarchaeia</taxon>
        <taxon>Methanonatronarchaeales</taxon>
        <taxon>Methanonatronarchaeaceae</taxon>
        <taxon>Methanonatronarchaeum</taxon>
    </lineage>
</organism>
<keyword evidence="10 15" id="KW-0067">ATP-binding</keyword>
<dbReference type="Gene3D" id="3.40.50.620">
    <property type="entry name" value="HUPs"/>
    <property type="match status" value="1"/>
</dbReference>
<dbReference type="HAMAP" id="MF_00098">
    <property type="entry name" value="Met_tRNA_synth_type1"/>
    <property type="match status" value="1"/>
</dbReference>
<evidence type="ECO:0000256" key="12">
    <source>
        <dbReference type="ARBA" id="ARBA00022917"/>
    </source>
</evidence>
<dbReference type="NCBIfam" id="NF001100">
    <property type="entry name" value="PRK00133.1"/>
    <property type="match status" value="1"/>
</dbReference>
<dbReference type="InterPro" id="IPR023458">
    <property type="entry name" value="Met-tRNA_ligase_1"/>
</dbReference>
<evidence type="ECO:0000256" key="9">
    <source>
        <dbReference type="ARBA" id="ARBA00022833"/>
    </source>
</evidence>
<dbReference type="NCBIfam" id="TIGR00399">
    <property type="entry name" value="metG_C_term"/>
    <property type="match status" value="1"/>
</dbReference>
<dbReference type="InterPro" id="IPR029038">
    <property type="entry name" value="MetRS_Zn"/>
</dbReference>
<evidence type="ECO:0000256" key="7">
    <source>
        <dbReference type="ARBA" id="ARBA00022723"/>
    </source>
</evidence>
<evidence type="ECO:0000256" key="8">
    <source>
        <dbReference type="ARBA" id="ARBA00022741"/>
    </source>
</evidence>
<comment type="subunit">
    <text evidence="3 15">Homodimer.</text>
</comment>
<accession>A0A1Y3GCB8</accession>
<comment type="cofactor">
    <cofactor evidence="15">
        <name>Zn(2+)</name>
        <dbReference type="ChEBI" id="CHEBI:29105"/>
    </cofactor>
    <text evidence="15">Binds 1 zinc ion per subunit.</text>
</comment>
<dbReference type="PRINTS" id="PR01041">
    <property type="entry name" value="TRNASYNTHMET"/>
</dbReference>
<keyword evidence="19" id="KW-1185">Reference proteome</keyword>
<evidence type="ECO:0000256" key="2">
    <source>
        <dbReference type="ARBA" id="ARBA00004496"/>
    </source>
</evidence>
<proteinExistence type="inferred from homology"/>
<evidence type="ECO:0000313" key="19">
    <source>
        <dbReference type="Proteomes" id="UP000195137"/>
    </source>
</evidence>
<feature type="region of interest" description="Disordered" evidence="16">
    <location>
        <begin position="634"/>
        <end position="653"/>
    </location>
</feature>
<dbReference type="Pfam" id="PF19303">
    <property type="entry name" value="Anticodon_3"/>
    <property type="match status" value="1"/>
</dbReference>
<dbReference type="InterPro" id="IPR033911">
    <property type="entry name" value="MetRS_core"/>
</dbReference>
<dbReference type="PROSITE" id="PS00178">
    <property type="entry name" value="AA_TRNA_LIGASE_I"/>
    <property type="match status" value="1"/>
</dbReference>
<comment type="function">
    <text evidence="1 15">Is required not only for elongation of protein synthesis but also for the initiation of all mRNA translation through initiator tRNA(fMet) aminoacylation.</text>
</comment>
<dbReference type="InterPro" id="IPR012340">
    <property type="entry name" value="NA-bd_OB-fold"/>
</dbReference>
<dbReference type="AlphaFoldDB" id="A0A1Y3GCB8"/>
<dbReference type="InterPro" id="IPR002547">
    <property type="entry name" value="tRNA-bd_dom"/>
</dbReference>
<evidence type="ECO:0000256" key="4">
    <source>
        <dbReference type="ARBA" id="ARBA00022490"/>
    </source>
</evidence>
<dbReference type="InterPro" id="IPR014758">
    <property type="entry name" value="Met-tRNA_synth"/>
</dbReference>
<dbReference type="GO" id="GO:0046872">
    <property type="term" value="F:metal ion binding"/>
    <property type="evidence" value="ECO:0007669"/>
    <property type="project" value="UniProtKB-KW"/>
</dbReference>
<dbReference type="InterPro" id="IPR004495">
    <property type="entry name" value="Met-tRNA-synth_bsu_C"/>
</dbReference>
<dbReference type="InterPro" id="IPR014729">
    <property type="entry name" value="Rossmann-like_a/b/a_fold"/>
</dbReference>
<dbReference type="Gene3D" id="2.40.50.140">
    <property type="entry name" value="Nucleic acid-binding proteins"/>
    <property type="match status" value="1"/>
</dbReference>
<evidence type="ECO:0000259" key="17">
    <source>
        <dbReference type="PROSITE" id="PS50886"/>
    </source>
</evidence>
<evidence type="ECO:0000256" key="14">
    <source>
        <dbReference type="ARBA" id="ARBA00047364"/>
    </source>
</evidence>
<name>A0A1Y3GCB8_9EURY</name>
<dbReference type="FunFam" id="2.40.50.140:FF:000042">
    <property type="entry name" value="Methionine--tRNA ligase"/>
    <property type="match status" value="1"/>
</dbReference>
<dbReference type="CDD" id="cd07957">
    <property type="entry name" value="Anticodon_Ia_Met"/>
    <property type="match status" value="1"/>
</dbReference>
<dbReference type="GO" id="GO:0000049">
    <property type="term" value="F:tRNA binding"/>
    <property type="evidence" value="ECO:0007669"/>
    <property type="project" value="UniProtKB-UniRule"/>
</dbReference>
<dbReference type="InterPro" id="IPR041872">
    <property type="entry name" value="Anticodon_Met"/>
</dbReference>
<dbReference type="GO" id="GO:0005829">
    <property type="term" value="C:cytosol"/>
    <property type="evidence" value="ECO:0007669"/>
    <property type="project" value="TreeGrafter"/>
</dbReference>
<evidence type="ECO:0000256" key="15">
    <source>
        <dbReference type="HAMAP-Rule" id="MF_00098"/>
    </source>
</evidence>
<evidence type="ECO:0000313" key="18">
    <source>
        <dbReference type="EMBL" id="OUJ19088.1"/>
    </source>
</evidence>
<keyword evidence="7 15" id="KW-0479">Metal-binding</keyword>
<dbReference type="SUPFAM" id="SSF50249">
    <property type="entry name" value="Nucleic acid-binding proteins"/>
    <property type="match status" value="1"/>
</dbReference>
<evidence type="ECO:0000256" key="11">
    <source>
        <dbReference type="ARBA" id="ARBA00022884"/>
    </source>
</evidence>
<feature type="binding site" evidence="15">
    <location>
        <position position="143"/>
    </location>
    <ligand>
        <name>Zn(2+)</name>
        <dbReference type="ChEBI" id="CHEBI:29105"/>
    </ligand>
</feature>
<reference evidence="18 19" key="1">
    <citation type="submission" date="2016-12" db="EMBL/GenBank/DDBJ databases">
        <title>Discovery of methanogenic haloarchaea.</title>
        <authorList>
            <person name="Sorokin D.Y."/>
            <person name="Makarova K.S."/>
            <person name="Abbas B."/>
            <person name="Ferrer M."/>
            <person name="Golyshin P.N."/>
        </authorList>
    </citation>
    <scope>NUCLEOTIDE SEQUENCE [LARGE SCALE GENOMIC DNA]</scope>
    <source>
        <strain evidence="18">AMET1</strain>
    </source>
</reference>
<keyword evidence="9 15" id="KW-0862">Zinc</keyword>
<evidence type="ECO:0000256" key="3">
    <source>
        <dbReference type="ARBA" id="ARBA00011738"/>
    </source>
</evidence>
<feature type="binding site" evidence="15">
    <location>
        <position position="156"/>
    </location>
    <ligand>
        <name>Zn(2+)</name>
        <dbReference type="ChEBI" id="CHEBI:29105"/>
    </ligand>
</feature>
<dbReference type="InterPro" id="IPR001412">
    <property type="entry name" value="aa-tRNA-synth_I_CS"/>
</dbReference>
<dbReference type="GO" id="GO:0004825">
    <property type="term" value="F:methionine-tRNA ligase activity"/>
    <property type="evidence" value="ECO:0007669"/>
    <property type="project" value="UniProtKB-UniRule"/>
</dbReference>
<dbReference type="Pfam" id="PF09334">
    <property type="entry name" value="tRNA-synt_1g"/>
    <property type="match status" value="1"/>
</dbReference>
<feature type="domain" description="TRNA-binding" evidence="17">
    <location>
        <begin position="553"/>
        <end position="653"/>
    </location>
</feature>
<dbReference type="EC" id="6.1.1.10" evidence="15"/>
<comment type="caution">
    <text evidence="18">The sequence shown here is derived from an EMBL/GenBank/DDBJ whole genome shotgun (WGS) entry which is preliminary data.</text>
</comment>
<dbReference type="GO" id="GO:0006431">
    <property type="term" value="P:methionyl-tRNA aminoacylation"/>
    <property type="evidence" value="ECO:0007669"/>
    <property type="project" value="UniProtKB-UniRule"/>
</dbReference>
<keyword evidence="12 15" id="KW-0648">Protein biosynthesis</keyword>
<evidence type="ECO:0000256" key="16">
    <source>
        <dbReference type="SAM" id="MobiDB-lite"/>
    </source>
</evidence>
<feature type="binding site" evidence="15">
    <location>
        <position position="329"/>
    </location>
    <ligand>
        <name>ATP</name>
        <dbReference type="ChEBI" id="CHEBI:30616"/>
    </ligand>
</feature>
<keyword evidence="5 15" id="KW-0820">tRNA-binding</keyword>
<dbReference type="CDD" id="cd00814">
    <property type="entry name" value="MetRS_core"/>
    <property type="match status" value="1"/>
</dbReference>
<dbReference type="PANTHER" id="PTHR45765">
    <property type="entry name" value="METHIONINE--TRNA LIGASE"/>
    <property type="match status" value="1"/>
</dbReference>
<protein>
    <recommendedName>
        <fullName evidence="15">Methionine--tRNA ligase</fullName>
        <ecNumber evidence="15">6.1.1.10</ecNumber>
    </recommendedName>
    <alternativeName>
        <fullName evidence="15">Methionyl-tRNA synthetase</fullName>
        <shortName evidence="15">MetRS</shortName>
    </alternativeName>
</protein>
<dbReference type="NCBIfam" id="TIGR00398">
    <property type="entry name" value="metG"/>
    <property type="match status" value="1"/>
</dbReference>
<feature type="short sequence motif" description="'HIGH' region" evidence="15">
    <location>
        <begin position="11"/>
        <end position="21"/>
    </location>
</feature>
<keyword evidence="11 15" id="KW-0694">RNA-binding</keyword>
<dbReference type="GO" id="GO:0005524">
    <property type="term" value="F:ATP binding"/>
    <property type="evidence" value="ECO:0007669"/>
    <property type="project" value="UniProtKB-UniRule"/>
</dbReference>
<dbReference type="Gene3D" id="1.10.730.10">
    <property type="entry name" value="Isoleucyl-tRNA Synthetase, Domain 1"/>
    <property type="match status" value="1"/>
</dbReference>
<feature type="short sequence motif" description="'KMSKS' region" evidence="15">
    <location>
        <begin position="326"/>
        <end position="330"/>
    </location>
</feature>
<dbReference type="CDD" id="cd02800">
    <property type="entry name" value="tRNA_bind_EcMetRS_like"/>
    <property type="match status" value="1"/>
</dbReference>
<comment type="subcellular location">
    <subcellularLocation>
        <location evidence="2 15">Cytoplasm</location>
    </subcellularLocation>
</comment>
<evidence type="ECO:0000256" key="5">
    <source>
        <dbReference type="ARBA" id="ARBA00022555"/>
    </source>
</evidence>
<evidence type="ECO:0000256" key="1">
    <source>
        <dbReference type="ARBA" id="ARBA00003314"/>
    </source>
</evidence>
<feature type="binding site" evidence="15">
    <location>
        <position position="159"/>
    </location>
    <ligand>
        <name>Zn(2+)</name>
        <dbReference type="ChEBI" id="CHEBI:29105"/>
    </ligand>
</feature>
<comment type="catalytic activity">
    <reaction evidence="14 15">
        <text>tRNA(Met) + L-methionine + ATP = L-methionyl-tRNA(Met) + AMP + diphosphate</text>
        <dbReference type="Rhea" id="RHEA:13481"/>
        <dbReference type="Rhea" id="RHEA-COMP:9667"/>
        <dbReference type="Rhea" id="RHEA-COMP:9698"/>
        <dbReference type="ChEBI" id="CHEBI:30616"/>
        <dbReference type="ChEBI" id="CHEBI:33019"/>
        <dbReference type="ChEBI" id="CHEBI:57844"/>
        <dbReference type="ChEBI" id="CHEBI:78442"/>
        <dbReference type="ChEBI" id="CHEBI:78530"/>
        <dbReference type="ChEBI" id="CHEBI:456215"/>
        <dbReference type="EC" id="6.1.1.10"/>
    </reaction>
</comment>
<keyword evidence="13 15" id="KW-0030">Aminoacyl-tRNA synthetase</keyword>